<dbReference type="InterPro" id="IPR017144">
    <property type="entry name" value="Xaa-Arg_dipeptidase"/>
</dbReference>
<evidence type="ECO:0000313" key="4">
    <source>
        <dbReference type="Proteomes" id="UP000003195"/>
    </source>
</evidence>
<evidence type="ECO:0000256" key="1">
    <source>
        <dbReference type="PIRNR" id="PIRNR037226"/>
    </source>
</evidence>
<dbReference type="STRING" id="706434.HMPREF9429_00288"/>
<dbReference type="GO" id="GO:0005737">
    <property type="term" value="C:cytoplasm"/>
    <property type="evidence" value="ECO:0007669"/>
    <property type="project" value="TreeGrafter"/>
</dbReference>
<dbReference type="AlphaFoldDB" id="E2ZA30"/>
<dbReference type="SUPFAM" id="SSF55031">
    <property type="entry name" value="Bacterial exopeptidase dimerisation domain"/>
    <property type="match status" value="1"/>
</dbReference>
<dbReference type="Gene3D" id="3.30.70.360">
    <property type="match status" value="1"/>
</dbReference>
<name>E2ZA30_9FIRM</name>
<dbReference type="SUPFAM" id="SSF53187">
    <property type="entry name" value="Zn-dependent exopeptidases"/>
    <property type="match status" value="1"/>
</dbReference>
<gene>
    <name evidence="3" type="ORF">HMPREF9429_00288</name>
</gene>
<comment type="similarity">
    <text evidence="1">Belongs to the peptidase M20A family.</text>
</comment>
<reference evidence="3 4" key="1">
    <citation type="submission" date="2010-08" db="EMBL/GenBank/DDBJ databases">
        <authorList>
            <person name="Weinstock G."/>
            <person name="Sodergren E."/>
            <person name="Clifton S."/>
            <person name="Fulton L."/>
            <person name="Fulton B."/>
            <person name="Courtney L."/>
            <person name="Fronick C."/>
            <person name="Harrison M."/>
            <person name="Strong C."/>
            <person name="Farmer C."/>
            <person name="Delahaunty K."/>
            <person name="Markovic C."/>
            <person name="Hall O."/>
            <person name="Minx P."/>
            <person name="Tomlinson C."/>
            <person name="Mitreva M."/>
            <person name="Hou S."/>
            <person name="Chen J."/>
            <person name="Wollam A."/>
            <person name="Pepin K.H."/>
            <person name="Johnson M."/>
            <person name="Bhonagiri V."/>
            <person name="Zhang X."/>
            <person name="Suruliraj S."/>
            <person name="Warren W."/>
            <person name="Chinwalla A."/>
            <person name="Mardis E.R."/>
            <person name="Wilson R.K."/>
        </authorList>
    </citation>
    <scope>NUCLEOTIDE SEQUENCE [LARGE SCALE GENOMIC DNA]</scope>
    <source>
        <strain evidence="3 4">F0359</strain>
    </source>
</reference>
<dbReference type="HOGENOM" id="CLU_031812_1_0_9"/>
<dbReference type="Gene3D" id="3.40.630.10">
    <property type="entry name" value="Zn peptidases"/>
    <property type="match status" value="1"/>
</dbReference>
<dbReference type="InterPro" id="IPR002933">
    <property type="entry name" value="Peptidase_M20"/>
</dbReference>
<dbReference type="eggNOG" id="COG1473">
    <property type="taxonomic scope" value="Bacteria"/>
</dbReference>
<comment type="caution">
    <text evidence="3">The sequence shown here is derived from an EMBL/GenBank/DDBJ whole genome shotgun (WGS) entry which is preliminary data.</text>
</comment>
<keyword evidence="3" id="KW-0378">Hydrolase</keyword>
<feature type="domain" description="Peptidase M20 dimerisation" evidence="2">
    <location>
        <begin position="171"/>
        <end position="262"/>
    </location>
</feature>
<dbReference type="GO" id="GO:0071713">
    <property type="term" value="F:para-aminobenzoyl-glutamate hydrolase activity"/>
    <property type="evidence" value="ECO:0007669"/>
    <property type="project" value="TreeGrafter"/>
</dbReference>
<dbReference type="Pfam" id="PF07687">
    <property type="entry name" value="M20_dimer"/>
    <property type="match status" value="1"/>
</dbReference>
<dbReference type="Pfam" id="PF01546">
    <property type="entry name" value="Peptidase_M20"/>
    <property type="match status" value="1"/>
</dbReference>
<dbReference type="InterPro" id="IPR017439">
    <property type="entry name" value="Amidohydrolase"/>
</dbReference>
<dbReference type="GO" id="GO:0046657">
    <property type="term" value="P:folic acid catabolic process"/>
    <property type="evidence" value="ECO:0007669"/>
    <property type="project" value="TreeGrafter"/>
</dbReference>
<protein>
    <recommendedName>
        <fullName evidence="1">Peptidase M20 domain-containing protein 2</fullName>
    </recommendedName>
</protein>
<dbReference type="PANTHER" id="PTHR30575:SF3">
    <property type="entry name" value="PEPTIDASE M20 DIMERISATION DOMAIN-CONTAINING PROTEIN"/>
    <property type="match status" value="1"/>
</dbReference>
<accession>E2ZA30</accession>
<keyword evidence="4" id="KW-1185">Reference proteome</keyword>
<evidence type="ECO:0000313" key="3">
    <source>
        <dbReference type="EMBL" id="EFQ04792.1"/>
    </source>
</evidence>
<dbReference type="FunFam" id="3.30.70.360:FF:000004">
    <property type="entry name" value="Peptidase M20 domain-containing protein 2"/>
    <property type="match status" value="1"/>
</dbReference>
<evidence type="ECO:0000259" key="2">
    <source>
        <dbReference type="Pfam" id="PF07687"/>
    </source>
</evidence>
<dbReference type="EMBL" id="AECS01000010">
    <property type="protein sequence ID" value="EFQ04792.1"/>
    <property type="molecule type" value="Genomic_DNA"/>
</dbReference>
<dbReference type="Proteomes" id="UP000003195">
    <property type="component" value="Unassembled WGS sequence"/>
</dbReference>
<sequence length="392" mass="43135">MNRYDELKKYIEENAKLAYDLNYAVAADPELSGCEYRACARYVELCRQMGWPVEENFTKQKTAFRAVVTRPEKAVLKVALLAEYDALPDIGHGCGHSANGAMSFLAAAALSKVKDLPVQIDLIGTPDEELRGGKAVMVKEGVFKDYDLALMIHISSDRTEPNSEVLALSCYRVVFHGQTAHGAHDPWKGRNALNGAMLALHAVDMLRQHVRPETRIGTYIVDGGTASNVVPDRAELECTLRYTSRPYLNEVVEKFMNCIKGAALATETTYEVTPVGLDFDDMVWNKAATEVSASVLTDMGIEYMMPDGSNGSSDVGNVSHQCPALQLYLAAGDTYYPGHSREIAAMVQDKKIEPVLSCGAEIMGRIILKLATDEKSRRAVADEFARIQESRI</sequence>
<dbReference type="PANTHER" id="PTHR30575">
    <property type="entry name" value="PEPTIDASE M20"/>
    <property type="match status" value="1"/>
</dbReference>
<dbReference type="InterPro" id="IPR036264">
    <property type="entry name" value="Bact_exopeptidase_dim_dom"/>
</dbReference>
<dbReference type="NCBIfam" id="TIGR01891">
    <property type="entry name" value="amidohydrolases"/>
    <property type="match status" value="1"/>
</dbReference>
<dbReference type="InterPro" id="IPR052030">
    <property type="entry name" value="Peptidase_M20/M20A_hydrolases"/>
</dbReference>
<dbReference type="OrthoDB" id="9781032at2"/>
<organism evidence="3 4">
    <name type="scientific">Megasphaera micronuciformis F0359</name>
    <dbReference type="NCBI Taxonomy" id="706434"/>
    <lineage>
        <taxon>Bacteria</taxon>
        <taxon>Bacillati</taxon>
        <taxon>Bacillota</taxon>
        <taxon>Negativicutes</taxon>
        <taxon>Veillonellales</taxon>
        <taxon>Veillonellaceae</taxon>
        <taxon>Megasphaera</taxon>
    </lineage>
</organism>
<proteinExistence type="inferred from homology"/>
<dbReference type="PIRSF" id="PIRSF037226">
    <property type="entry name" value="Amidohydrolase_ACY1L2_prd"/>
    <property type="match status" value="1"/>
</dbReference>
<dbReference type="InterPro" id="IPR011650">
    <property type="entry name" value="Peptidase_M20_dimer"/>
</dbReference>
<dbReference type="RefSeq" id="WP_006941073.1">
    <property type="nucleotide sequence ID" value="NZ_GL538184.1"/>
</dbReference>
<dbReference type="GO" id="GO:0016805">
    <property type="term" value="F:dipeptidase activity"/>
    <property type="evidence" value="ECO:0007669"/>
    <property type="project" value="InterPro"/>
</dbReference>